<dbReference type="PIRSF" id="PIRSF005902">
    <property type="entry name" value="DNase_TatD"/>
    <property type="match status" value="1"/>
</dbReference>
<evidence type="ECO:0000313" key="5">
    <source>
        <dbReference type="EMBL" id="ASS95876.1"/>
    </source>
</evidence>
<dbReference type="PANTHER" id="PTHR46317">
    <property type="entry name" value="HYDROLASE OF PHP SUPERFAMILY-RELATED PROTEIN"/>
    <property type="match status" value="1"/>
</dbReference>
<dbReference type="Gene3D" id="3.20.20.140">
    <property type="entry name" value="Metal-dependent hydrolases"/>
    <property type="match status" value="1"/>
</dbReference>
<dbReference type="GO" id="GO:0016788">
    <property type="term" value="F:hydrolase activity, acting on ester bonds"/>
    <property type="evidence" value="ECO:0007669"/>
    <property type="project" value="InterPro"/>
</dbReference>
<evidence type="ECO:0000256" key="1">
    <source>
        <dbReference type="ARBA" id="ARBA00009275"/>
    </source>
</evidence>
<sequence>MRIIDSHIHLDRYDVVKRKQILSDMEKVHIESLLTVSMNLSSSINNYQLSLKDSRIKPAFGFHPEQPLPSDEEVNELLNWMREHCQDMVAIGEVGLPYYLRQENPDIDNSAYIVILERFMTLAKEVEKPVILHAVHDDAPIVCDLLDKHQITKAHFHWFKGDIRTVERMAEKGYSISITPDVCYEREIQELVSAYPLKLMMIETDGPWPFEGVFNGKWTHPGMMHDSVRQIASIKGLPIEDVYEILYQNTKDFYYI</sequence>
<dbReference type="InterPro" id="IPR032466">
    <property type="entry name" value="Metal_Hydrolase"/>
</dbReference>
<dbReference type="EMBL" id="CP017704">
    <property type="protein sequence ID" value="ASS95876.1"/>
    <property type="molecule type" value="Genomic_DNA"/>
</dbReference>
<feature type="binding site" evidence="4">
    <location>
        <position position="9"/>
    </location>
    <ligand>
        <name>a divalent metal cation</name>
        <dbReference type="ChEBI" id="CHEBI:60240"/>
        <label>1</label>
    </ligand>
</feature>
<organism evidence="5 6">
    <name type="scientific">Peribacillus simplex NBRC 15720 = DSM 1321</name>
    <dbReference type="NCBI Taxonomy" id="1349754"/>
    <lineage>
        <taxon>Bacteria</taxon>
        <taxon>Bacillati</taxon>
        <taxon>Bacillota</taxon>
        <taxon>Bacilli</taxon>
        <taxon>Bacillales</taxon>
        <taxon>Bacillaceae</taxon>
        <taxon>Peribacillus</taxon>
    </lineage>
</organism>
<feature type="binding site" evidence="4">
    <location>
        <position position="93"/>
    </location>
    <ligand>
        <name>a divalent metal cation</name>
        <dbReference type="ChEBI" id="CHEBI:60240"/>
        <label>1</label>
    </ligand>
</feature>
<proteinExistence type="inferred from homology"/>
<feature type="binding site" evidence="4">
    <location>
        <position position="157"/>
    </location>
    <ligand>
        <name>a divalent metal cation</name>
        <dbReference type="ChEBI" id="CHEBI:60240"/>
        <label>2</label>
    </ligand>
</feature>
<protein>
    <submittedName>
        <fullName evidence="5">DNAase</fullName>
    </submittedName>
</protein>
<keyword evidence="2 4" id="KW-0479">Metal-binding</keyword>
<evidence type="ECO:0000256" key="2">
    <source>
        <dbReference type="ARBA" id="ARBA00022723"/>
    </source>
</evidence>
<dbReference type="InterPro" id="IPR001130">
    <property type="entry name" value="TatD-like"/>
</dbReference>
<dbReference type="GO" id="GO:0046872">
    <property type="term" value="F:metal ion binding"/>
    <property type="evidence" value="ECO:0007669"/>
    <property type="project" value="UniProtKB-KW"/>
</dbReference>
<dbReference type="SUPFAM" id="SSF51556">
    <property type="entry name" value="Metallo-dependent hydrolases"/>
    <property type="match status" value="1"/>
</dbReference>
<feature type="binding site" evidence="4">
    <location>
        <position position="205"/>
    </location>
    <ligand>
        <name>a divalent metal cation</name>
        <dbReference type="ChEBI" id="CHEBI:60240"/>
        <label>1</label>
    </ligand>
</feature>
<keyword evidence="3" id="KW-0378">Hydrolase</keyword>
<dbReference type="GeneID" id="56474931"/>
<comment type="similarity">
    <text evidence="1">Belongs to the metallo-dependent hydrolases superfamily. TatD-type hydrolase family.</text>
</comment>
<dbReference type="Pfam" id="PF01026">
    <property type="entry name" value="TatD_DNase"/>
    <property type="match status" value="1"/>
</dbReference>
<dbReference type="PROSITE" id="PS01137">
    <property type="entry name" value="TATD_1"/>
    <property type="match status" value="1"/>
</dbReference>
<accession>A0A223EKW4</accession>
<dbReference type="PANTHER" id="PTHR46317:SF1">
    <property type="entry name" value="HYDROLASE, TATD FAMILY"/>
    <property type="match status" value="1"/>
</dbReference>
<dbReference type="CDD" id="cd01310">
    <property type="entry name" value="TatD_DNAse"/>
    <property type="match status" value="1"/>
</dbReference>
<name>A0A223EKW4_9BACI</name>
<dbReference type="OrthoDB" id="9775608at2"/>
<reference evidence="5 6" key="1">
    <citation type="submission" date="2016-10" db="EMBL/GenBank/DDBJ databases">
        <title>The whole genome sequencing and assembly of Bacillus simplex DSM 1321 strain.</title>
        <authorList>
            <person name="Park M.-K."/>
            <person name="Lee Y.-J."/>
            <person name="Yi H."/>
            <person name="Bahn Y.-S."/>
            <person name="Kim J.F."/>
            <person name="Lee D.-W."/>
        </authorList>
    </citation>
    <scope>NUCLEOTIDE SEQUENCE [LARGE SCALE GENOMIC DNA]</scope>
    <source>
        <strain evidence="5 6">DSM 1321</strain>
    </source>
</reference>
<feature type="binding site" evidence="4">
    <location>
        <position position="7"/>
    </location>
    <ligand>
        <name>a divalent metal cation</name>
        <dbReference type="ChEBI" id="CHEBI:60240"/>
        <label>1</label>
    </ligand>
</feature>
<dbReference type="AlphaFoldDB" id="A0A223EKW4"/>
<dbReference type="Proteomes" id="UP000214618">
    <property type="component" value="Chromosome"/>
</dbReference>
<evidence type="ECO:0000313" key="6">
    <source>
        <dbReference type="Proteomes" id="UP000214618"/>
    </source>
</evidence>
<dbReference type="InterPro" id="IPR018228">
    <property type="entry name" value="DNase_TatD-rel_CS"/>
</dbReference>
<gene>
    <name evidence="5" type="ORF">BS1321_19375</name>
</gene>
<evidence type="ECO:0000256" key="4">
    <source>
        <dbReference type="PIRSR" id="PIRSR005902-1"/>
    </source>
</evidence>
<feature type="binding site" evidence="4">
    <location>
        <position position="133"/>
    </location>
    <ligand>
        <name>a divalent metal cation</name>
        <dbReference type="ChEBI" id="CHEBI:60240"/>
        <label>2</label>
    </ligand>
</feature>
<evidence type="ECO:0000256" key="3">
    <source>
        <dbReference type="ARBA" id="ARBA00022801"/>
    </source>
</evidence>
<dbReference type="RefSeq" id="WP_063232699.1">
    <property type="nucleotide sequence ID" value="NZ_BCVO01000003.1"/>
</dbReference>